<gene>
    <name evidence="3" type="ORF">SAMN04487998_3193</name>
</gene>
<dbReference type="Pfam" id="PF02018">
    <property type="entry name" value="CBM_4_9"/>
    <property type="match status" value="1"/>
</dbReference>
<keyword evidence="4" id="KW-1185">Reference proteome</keyword>
<sequence length="183" mass="20219">MRLLPFYPLLIASSCAGLLVSCSSRGTTANAENVLSYNDFESLEGWIPSNPSLTTAKAHSGRHSIMVDNNVEYSMSYTSIVGKVSPMRIKKLGLSAWALVTDQGSEAQLVVEVKNPADSEQKIFWESITLGNEVKGINQWTQIRKTFVLPESVEPTHELRVYMWRGGATPPVFLDDVLISRAD</sequence>
<dbReference type="GO" id="GO:0016798">
    <property type="term" value="F:hydrolase activity, acting on glycosyl bonds"/>
    <property type="evidence" value="ECO:0007669"/>
    <property type="project" value="InterPro"/>
</dbReference>
<dbReference type="STRING" id="82805.SAMN04487998_3193"/>
<accession>A0A1I0I7F9</accession>
<evidence type="ECO:0000313" key="4">
    <source>
        <dbReference type="Proteomes" id="UP000198697"/>
    </source>
</evidence>
<reference evidence="4" key="1">
    <citation type="submission" date="2016-10" db="EMBL/GenBank/DDBJ databases">
        <authorList>
            <person name="Varghese N."/>
            <person name="Submissions S."/>
        </authorList>
    </citation>
    <scope>NUCLEOTIDE SEQUENCE [LARGE SCALE GENOMIC DNA]</scope>
    <source>
        <strain evidence="4">DSM 15310</strain>
    </source>
</reference>
<evidence type="ECO:0000256" key="1">
    <source>
        <dbReference type="ARBA" id="ARBA00022801"/>
    </source>
</evidence>
<dbReference type="InterPro" id="IPR003305">
    <property type="entry name" value="CenC_carb-bd"/>
</dbReference>
<dbReference type="EMBL" id="FOHS01000004">
    <property type="protein sequence ID" value="SET92638.1"/>
    <property type="molecule type" value="Genomic_DNA"/>
</dbReference>
<feature type="domain" description="CBM-cenC" evidence="2">
    <location>
        <begin position="33"/>
        <end position="163"/>
    </location>
</feature>
<organism evidence="3 4">
    <name type="scientific">Hymenobacter actinosclerus</name>
    <dbReference type="NCBI Taxonomy" id="82805"/>
    <lineage>
        <taxon>Bacteria</taxon>
        <taxon>Pseudomonadati</taxon>
        <taxon>Bacteroidota</taxon>
        <taxon>Cytophagia</taxon>
        <taxon>Cytophagales</taxon>
        <taxon>Hymenobacteraceae</taxon>
        <taxon>Hymenobacter</taxon>
    </lineage>
</organism>
<evidence type="ECO:0000259" key="2">
    <source>
        <dbReference type="Pfam" id="PF02018"/>
    </source>
</evidence>
<dbReference type="PROSITE" id="PS51257">
    <property type="entry name" value="PROKAR_LIPOPROTEIN"/>
    <property type="match status" value="1"/>
</dbReference>
<name>A0A1I0I7F9_9BACT</name>
<dbReference type="InterPro" id="IPR008979">
    <property type="entry name" value="Galactose-bd-like_sf"/>
</dbReference>
<dbReference type="Gene3D" id="2.60.120.260">
    <property type="entry name" value="Galactose-binding domain-like"/>
    <property type="match status" value="1"/>
</dbReference>
<dbReference type="OrthoDB" id="882450at2"/>
<protein>
    <recommendedName>
        <fullName evidence="2">CBM-cenC domain-containing protein</fullName>
    </recommendedName>
</protein>
<dbReference type="RefSeq" id="WP_092773383.1">
    <property type="nucleotide sequence ID" value="NZ_FOHS01000004.1"/>
</dbReference>
<dbReference type="Proteomes" id="UP000198697">
    <property type="component" value="Unassembled WGS sequence"/>
</dbReference>
<proteinExistence type="predicted"/>
<keyword evidence="1" id="KW-0378">Hydrolase</keyword>
<evidence type="ECO:0000313" key="3">
    <source>
        <dbReference type="EMBL" id="SET92638.1"/>
    </source>
</evidence>
<dbReference type="SUPFAM" id="SSF49785">
    <property type="entry name" value="Galactose-binding domain-like"/>
    <property type="match status" value="1"/>
</dbReference>
<dbReference type="AlphaFoldDB" id="A0A1I0I7F9"/>